<dbReference type="InParanoid" id="A0A165CCT8"/>
<evidence type="ECO:0000256" key="1">
    <source>
        <dbReference type="ARBA" id="ARBA00004613"/>
    </source>
</evidence>
<dbReference type="SUPFAM" id="SSF50685">
    <property type="entry name" value="Barwin-like endoglucanases"/>
    <property type="match status" value="1"/>
</dbReference>
<dbReference type="CDD" id="cd22778">
    <property type="entry name" value="DPBB_CEPL-like"/>
    <property type="match status" value="1"/>
</dbReference>
<feature type="signal peptide" evidence="4">
    <location>
        <begin position="1"/>
        <end position="19"/>
    </location>
</feature>
<keyword evidence="6" id="KW-1185">Reference proteome</keyword>
<dbReference type="GeneID" id="63830170"/>
<dbReference type="OrthoDB" id="4898945at2759"/>
<proteinExistence type="inferred from homology"/>
<protein>
    <submittedName>
        <fullName evidence="5">Cerato-platanin</fullName>
    </submittedName>
</protein>
<dbReference type="InterPro" id="IPR036908">
    <property type="entry name" value="RlpA-like_sf"/>
</dbReference>
<dbReference type="InterPro" id="IPR010829">
    <property type="entry name" value="Cerato-platanin"/>
</dbReference>
<keyword evidence="3" id="KW-0964">Secreted</keyword>
<dbReference type="Proteomes" id="UP000076871">
    <property type="component" value="Unassembled WGS sequence"/>
</dbReference>
<gene>
    <name evidence="5" type="ORF">LAESUDRAFT_762703</name>
</gene>
<accession>A0A165CCT8</accession>
<evidence type="ECO:0000256" key="4">
    <source>
        <dbReference type="SAM" id="SignalP"/>
    </source>
</evidence>
<dbReference type="Gene3D" id="2.40.40.10">
    <property type="entry name" value="RlpA-like domain"/>
    <property type="match status" value="1"/>
</dbReference>
<dbReference type="Pfam" id="PF07249">
    <property type="entry name" value="Cerato-platanin"/>
    <property type="match status" value="1"/>
</dbReference>
<comment type="similarity">
    <text evidence="2">Belongs to the cerato-platanin family.</text>
</comment>
<evidence type="ECO:0000256" key="3">
    <source>
        <dbReference type="ARBA" id="ARBA00022525"/>
    </source>
</evidence>
<evidence type="ECO:0000256" key="2">
    <source>
        <dbReference type="ARBA" id="ARBA00010421"/>
    </source>
</evidence>
<sequence length="139" mass="14460">MKFATALIAAVCAAPAALAWEYKATWDSTYDDAANSVNIVACSGTLDADGYTDFGSLPGFPYIGGAFAVGGYDSPSCGTCWAITYNDTTINIFAIDTAANGFNIAKTALDALTDGQAEELGYVYVTATQVATSDCSKWN</sequence>
<dbReference type="EMBL" id="KV427651">
    <property type="protein sequence ID" value="KZT02578.1"/>
    <property type="molecule type" value="Genomic_DNA"/>
</dbReference>
<organism evidence="5 6">
    <name type="scientific">Laetiporus sulphureus 93-53</name>
    <dbReference type="NCBI Taxonomy" id="1314785"/>
    <lineage>
        <taxon>Eukaryota</taxon>
        <taxon>Fungi</taxon>
        <taxon>Dikarya</taxon>
        <taxon>Basidiomycota</taxon>
        <taxon>Agaricomycotina</taxon>
        <taxon>Agaricomycetes</taxon>
        <taxon>Polyporales</taxon>
        <taxon>Laetiporus</taxon>
    </lineage>
</organism>
<reference evidence="5 6" key="1">
    <citation type="journal article" date="2016" name="Mol. Biol. Evol.">
        <title>Comparative Genomics of Early-Diverging Mushroom-Forming Fungi Provides Insights into the Origins of Lignocellulose Decay Capabilities.</title>
        <authorList>
            <person name="Nagy L.G."/>
            <person name="Riley R."/>
            <person name="Tritt A."/>
            <person name="Adam C."/>
            <person name="Daum C."/>
            <person name="Floudas D."/>
            <person name="Sun H."/>
            <person name="Yadav J.S."/>
            <person name="Pangilinan J."/>
            <person name="Larsson K.H."/>
            <person name="Matsuura K."/>
            <person name="Barry K."/>
            <person name="Labutti K."/>
            <person name="Kuo R."/>
            <person name="Ohm R.A."/>
            <person name="Bhattacharya S.S."/>
            <person name="Shirouzu T."/>
            <person name="Yoshinaga Y."/>
            <person name="Martin F.M."/>
            <person name="Grigoriev I.V."/>
            <person name="Hibbett D.S."/>
        </authorList>
    </citation>
    <scope>NUCLEOTIDE SEQUENCE [LARGE SCALE GENOMIC DNA]</scope>
    <source>
        <strain evidence="5 6">93-53</strain>
    </source>
</reference>
<evidence type="ECO:0000313" key="6">
    <source>
        <dbReference type="Proteomes" id="UP000076871"/>
    </source>
</evidence>
<keyword evidence="4" id="KW-0732">Signal</keyword>
<name>A0A165CCT8_9APHY</name>
<evidence type="ECO:0000313" key="5">
    <source>
        <dbReference type="EMBL" id="KZT02578.1"/>
    </source>
</evidence>
<dbReference type="RefSeq" id="XP_040760318.1">
    <property type="nucleotide sequence ID" value="XM_040913142.1"/>
</dbReference>
<feature type="chain" id="PRO_5007855973" evidence="4">
    <location>
        <begin position="20"/>
        <end position="139"/>
    </location>
</feature>
<dbReference type="AlphaFoldDB" id="A0A165CCT8"/>
<dbReference type="GO" id="GO:0005576">
    <property type="term" value="C:extracellular region"/>
    <property type="evidence" value="ECO:0007669"/>
    <property type="project" value="UniProtKB-SubCell"/>
</dbReference>
<comment type="subcellular location">
    <subcellularLocation>
        <location evidence="1">Secreted</location>
    </subcellularLocation>
</comment>